<evidence type="ECO:0000256" key="11">
    <source>
        <dbReference type="ARBA" id="ARBA00023264"/>
    </source>
</evidence>
<evidence type="ECO:0000256" key="13">
    <source>
        <dbReference type="ARBA" id="ARBA00024326"/>
    </source>
</evidence>
<dbReference type="CDD" id="cd00030">
    <property type="entry name" value="C2"/>
    <property type="match status" value="1"/>
</dbReference>
<keyword evidence="7 15" id="KW-0472">Membrane</keyword>
<feature type="compositionally biased region" description="Low complexity" evidence="14">
    <location>
        <begin position="1"/>
        <end position="14"/>
    </location>
</feature>
<dbReference type="InterPro" id="IPR033177">
    <property type="entry name" value="PSD-B"/>
</dbReference>
<keyword evidence="5" id="KW-0210">Decarboxylase</keyword>
<dbReference type="InterPro" id="IPR033179">
    <property type="entry name" value="PSD_type2_pro"/>
</dbReference>
<comment type="pathway">
    <text evidence="2">Lipid metabolism.</text>
</comment>
<gene>
    <name evidence="18" type="ORF">BDZ90DRAFT_212390</name>
</gene>
<evidence type="ECO:0000256" key="10">
    <source>
        <dbReference type="ARBA" id="ARBA00023239"/>
    </source>
</evidence>
<dbReference type="InterPro" id="IPR035892">
    <property type="entry name" value="C2_domain_sf"/>
</dbReference>
<dbReference type="GO" id="GO:0006646">
    <property type="term" value="P:phosphatidylethanolamine biosynthetic process"/>
    <property type="evidence" value="ECO:0007669"/>
    <property type="project" value="UniProtKB-UniPathway"/>
</dbReference>
<sequence length="1320" mass="144734">VTTPSITSSASSTSLRAPPTNTKPATLALLRIQVLRASNLTPKDRNGKSDPFVTVSLPGLAALAAKQQTAVQHKTLDPEWKNESWDFEVTSDWFGTQGWQESMGEEEDDDDEDDEREVGVEDAALAEGAATIELDPESAAQSRPPSRRKLSATASKVLSTSAKGMKLLPKGAAAGARAVARGTPRPMRLGRRSGAVGQRASMPRLGGPAAGLVSNLELVVWDKDFARREYMGEASWPVWEWCRGRDVEWPTASTSADDGIWLTLVSSRRNAKVSGKVQIRLGFVPVPGSPVKSLKRLYRALVTSAVGAGARAASNTMTAPVHAGEEEIRAGVRAIPASQSVGTAEKFFADNGFSSDEEDEEQEELLDTESEDDDELDLDDEDDSETDTDDIASTTDEEGVAGDSDADFMARHKQRLRQGSDDRTASSPSSTPPPEQVPHSATESSADSPLVPAAQRNKKRLLPSFPRRKTGSSGADPAEIAAASESGATTPATDSNRRRVKMPKRRGTKDKGDGTSSSQDRKLRKLQRRLQRRERNREARARKRDAREAQQDYSFKSGSSDIVGIVMMEVKGASDLPRWKNSMRTGFDMDPFTIVAFGQKIFRTRVLRHTLNPTWDEKLLFHVRQHELNYMCKMSIYDWDKLTANDHVGSCELSIAALIGAAPKADPKTGLYDSTDDGLHQMQTFKLPLTRVEKDEDVKYGDSSPSLTFQAKFTPYAALRQRFWRQLCQQFDTNDSESLSFLEVTSMLDSLGSTLTSETISAFFSRFGKSAESGDEITFDEAIVALEDETRKSIDEKRTVQPQSSQQQARQASPSQGLGPEPLDNQDEAGEANMDISGHAPAIRVEDGDGRAPAPVAVADAGEDGQHRENVPSSKPVQLQRTTAKSPSANWSTTASAASSRPRTPHAELSNPISSSAEGDDDSASSPPTTVAQPERVILLKSCPLCHMPRLSKKGDGDVVTHLAVCASQDWRRVDSMVVSNFVTASQAHRKWLNKFVISATQGRYKLGGNSANIIVQDRATGELLEEKMQVYVRLGIRLLYQGARSRMEGARVRKMLKNMSVKQGKKYDSPTSAREIPGFIAFHNLNVEEIRDPLDSFKTFNDFFYRKLKVDARPIEEPKNPKRLVSAADCRLMVFPSVDEATRIWIKGREFSVARLLDVDSIGESYVNGSLCIFRLAPQDYHRFHCPADAVVGEPHFVEGAYYTVNPMAIRSAIDVYGENVRCVVPLHTEAYGTIYYVCIGAMMVGSIVLTVQKGQKLKKGDEVGYYAFGGSTTVCIFEEGRVKWDEDLLTNSKASIETLVRIGSGLGRAVEHGGGEKQ</sequence>
<evidence type="ECO:0000259" key="17">
    <source>
        <dbReference type="PROSITE" id="PS50222"/>
    </source>
</evidence>
<dbReference type="InterPro" id="IPR002048">
    <property type="entry name" value="EF_hand_dom"/>
</dbReference>
<dbReference type="HAMAP" id="MF_00663">
    <property type="entry name" value="PS_decarb_PSD_B_type2"/>
    <property type="match status" value="1"/>
</dbReference>
<accession>A0A316UWH6</accession>
<feature type="region of interest" description="Disordered" evidence="14">
    <location>
        <begin position="1"/>
        <end position="23"/>
    </location>
</feature>
<feature type="region of interest" description="Disordered" evidence="14">
    <location>
        <begin position="175"/>
        <end position="202"/>
    </location>
</feature>
<feature type="compositionally biased region" description="Acidic residues" evidence="14">
    <location>
        <begin position="355"/>
        <end position="406"/>
    </location>
</feature>
<keyword evidence="4" id="KW-0444">Lipid biosynthesis</keyword>
<evidence type="ECO:0000256" key="12">
    <source>
        <dbReference type="ARBA" id="ARBA00023317"/>
    </source>
</evidence>
<evidence type="ECO:0000256" key="8">
    <source>
        <dbReference type="ARBA" id="ARBA00023145"/>
    </source>
</evidence>
<keyword evidence="11" id="KW-1208">Phospholipid metabolism</keyword>
<proteinExistence type="inferred from homology"/>
<reference evidence="18 19" key="1">
    <citation type="journal article" date="2018" name="Mol. Biol. Evol.">
        <title>Broad Genomic Sampling Reveals a Smut Pathogenic Ancestry of the Fungal Clade Ustilaginomycotina.</title>
        <authorList>
            <person name="Kijpornyongpan T."/>
            <person name="Mondo S.J."/>
            <person name="Barry K."/>
            <person name="Sandor L."/>
            <person name="Lee J."/>
            <person name="Lipzen A."/>
            <person name="Pangilinan J."/>
            <person name="LaButti K."/>
            <person name="Hainaut M."/>
            <person name="Henrissat B."/>
            <person name="Grigoriev I.V."/>
            <person name="Spatafora J.W."/>
            <person name="Aime M.C."/>
        </authorList>
    </citation>
    <scope>NUCLEOTIDE SEQUENCE [LARGE SCALE GENOMIC DNA]</scope>
    <source>
        <strain evidence="18 19">MCA 5214</strain>
    </source>
</reference>
<evidence type="ECO:0000256" key="3">
    <source>
        <dbReference type="ARBA" id="ARBA00012243"/>
    </source>
</evidence>
<protein>
    <recommendedName>
        <fullName evidence="3">phosphatidylserine decarboxylase</fullName>
        <ecNumber evidence="3">4.1.1.65</ecNumber>
    </recommendedName>
</protein>
<dbReference type="InterPro" id="IPR003817">
    <property type="entry name" value="PS_Dcarbxylase"/>
</dbReference>
<keyword evidence="9" id="KW-0594">Phospholipid biosynthesis</keyword>
<dbReference type="GO" id="GO:0004609">
    <property type="term" value="F:phosphatidylserine decarboxylase activity"/>
    <property type="evidence" value="ECO:0007669"/>
    <property type="project" value="UniProtKB-EC"/>
</dbReference>
<evidence type="ECO:0000256" key="1">
    <source>
        <dbReference type="ARBA" id="ARBA00001928"/>
    </source>
</evidence>
<keyword evidence="19" id="KW-1185">Reference proteome</keyword>
<feature type="domain" description="C2" evidence="16">
    <location>
        <begin position="7"/>
        <end position="139"/>
    </location>
</feature>
<dbReference type="Proteomes" id="UP000245884">
    <property type="component" value="Unassembled WGS sequence"/>
</dbReference>
<feature type="compositionally biased region" description="Basic and acidic residues" evidence="14">
    <location>
        <begin position="533"/>
        <end position="550"/>
    </location>
</feature>
<keyword evidence="8" id="KW-0865">Zymogen</keyword>
<evidence type="ECO:0000256" key="7">
    <source>
        <dbReference type="ARBA" id="ARBA00023136"/>
    </source>
</evidence>
<evidence type="ECO:0000256" key="14">
    <source>
        <dbReference type="SAM" id="MobiDB-lite"/>
    </source>
</evidence>
<evidence type="ECO:0000256" key="15">
    <source>
        <dbReference type="SAM" id="Phobius"/>
    </source>
</evidence>
<keyword evidence="6" id="KW-0443">Lipid metabolism</keyword>
<dbReference type="Pfam" id="PF00168">
    <property type="entry name" value="C2"/>
    <property type="match status" value="2"/>
</dbReference>
<feature type="compositionally biased region" description="Basic residues" evidence="14">
    <location>
        <begin position="498"/>
        <end position="508"/>
    </location>
</feature>
<evidence type="ECO:0000313" key="19">
    <source>
        <dbReference type="Proteomes" id="UP000245884"/>
    </source>
</evidence>
<keyword evidence="10" id="KW-0456">Lyase</keyword>
<feature type="compositionally biased region" description="Low complexity" evidence="14">
    <location>
        <begin position="886"/>
        <end position="902"/>
    </location>
</feature>
<comment type="pathway">
    <text evidence="13">Phospholipid metabolism; phosphatidylethanolamine biosynthesis.</text>
</comment>
<dbReference type="OrthoDB" id="5973539at2759"/>
<dbReference type="SUPFAM" id="SSF49562">
    <property type="entry name" value="C2 domain (Calcium/lipid-binding domain, CaLB)"/>
    <property type="match status" value="2"/>
</dbReference>
<dbReference type="PROSITE" id="PS50004">
    <property type="entry name" value="C2"/>
    <property type="match status" value="2"/>
</dbReference>
<evidence type="ECO:0000256" key="4">
    <source>
        <dbReference type="ARBA" id="ARBA00022516"/>
    </source>
</evidence>
<keyword evidence="12" id="KW-0670">Pyruvate</keyword>
<feature type="compositionally biased region" description="Low complexity" evidence="14">
    <location>
        <begin position="175"/>
        <end position="186"/>
    </location>
</feature>
<organism evidence="18 19">
    <name type="scientific">Jaminaea rosea</name>
    <dbReference type="NCBI Taxonomy" id="1569628"/>
    <lineage>
        <taxon>Eukaryota</taxon>
        <taxon>Fungi</taxon>
        <taxon>Dikarya</taxon>
        <taxon>Basidiomycota</taxon>
        <taxon>Ustilaginomycotina</taxon>
        <taxon>Exobasidiomycetes</taxon>
        <taxon>Microstromatales</taxon>
        <taxon>Microstromatales incertae sedis</taxon>
        <taxon>Jaminaea</taxon>
    </lineage>
</organism>
<dbReference type="InterPro" id="IPR011992">
    <property type="entry name" value="EF-hand-dom_pair"/>
</dbReference>
<name>A0A316UWH6_9BASI</name>
<dbReference type="InterPro" id="IPR000008">
    <property type="entry name" value="C2_dom"/>
</dbReference>
<dbReference type="SMART" id="SM00239">
    <property type="entry name" value="C2"/>
    <property type="match status" value="2"/>
</dbReference>
<dbReference type="PANTHER" id="PTHR10067">
    <property type="entry name" value="PHOSPHATIDYLSERINE DECARBOXYLASE"/>
    <property type="match status" value="1"/>
</dbReference>
<dbReference type="UniPathway" id="UPA00558"/>
<dbReference type="STRING" id="1569628.A0A316UWH6"/>
<dbReference type="CDD" id="cd04039">
    <property type="entry name" value="C2_PSD"/>
    <property type="match status" value="1"/>
</dbReference>
<feature type="compositionally biased region" description="Polar residues" evidence="14">
    <location>
        <begin position="871"/>
        <end position="885"/>
    </location>
</feature>
<evidence type="ECO:0000256" key="6">
    <source>
        <dbReference type="ARBA" id="ARBA00023098"/>
    </source>
</evidence>
<keyword evidence="15" id="KW-1133">Transmembrane helix</keyword>
<dbReference type="RefSeq" id="XP_025363936.1">
    <property type="nucleotide sequence ID" value="XM_025504139.1"/>
</dbReference>
<dbReference type="EMBL" id="KZ819663">
    <property type="protein sequence ID" value="PWN29324.1"/>
    <property type="molecule type" value="Genomic_DNA"/>
</dbReference>
<evidence type="ECO:0000313" key="18">
    <source>
        <dbReference type="EMBL" id="PWN29324.1"/>
    </source>
</evidence>
<evidence type="ECO:0000256" key="2">
    <source>
        <dbReference type="ARBA" id="ARBA00005189"/>
    </source>
</evidence>
<dbReference type="PANTHER" id="PTHR10067:SF17">
    <property type="entry name" value="PHOSPHATIDYLSERINE DECARBOXYLASE PROENZYME 2"/>
    <property type="match status" value="1"/>
</dbReference>
<feature type="domain" description="C2" evidence="16">
    <location>
        <begin position="547"/>
        <end position="668"/>
    </location>
</feature>
<feature type="transmembrane region" description="Helical" evidence="15">
    <location>
        <begin position="1235"/>
        <end position="1253"/>
    </location>
</feature>
<feature type="region of interest" description="Disordered" evidence="14">
    <location>
        <begin position="350"/>
        <end position="553"/>
    </location>
</feature>
<keyword evidence="15" id="KW-0812">Transmembrane</keyword>
<dbReference type="Gene3D" id="1.10.238.10">
    <property type="entry name" value="EF-hand"/>
    <property type="match status" value="1"/>
</dbReference>
<comment type="cofactor">
    <cofactor evidence="1">
        <name>pyruvate</name>
        <dbReference type="ChEBI" id="CHEBI:15361"/>
    </cofactor>
</comment>
<feature type="non-terminal residue" evidence="18">
    <location>
        <position position="1320"/>
    </location>
</feature>
<dbReference type="NCBIfam" id="TIGR00163">
    <property type="entry name" value="PS_decarb"/>
    <property type="match status" value="1"/>
</dbReference>
<feature type="compositionally biased region" description="Basic residues" evidence="14">
    <location>
        <begin position="456"/>
        <end position="470"/>
    </location>
</feature>
<dbReference type="Gene3D" id="2.60.40.150">
    <property type="entry name" value="C2 domain"/>
    <property type="match status" value="2"/>
</dbReference>
<evidence type="ECO:0000259" key="16">
    <source>
        <dbReference type="PROSITE" id="PS50004"/>
    </source>
</evidence>
<dbReference type="PROSITE" id="PS50222">
    <property type="entry name" value="EF_HAND_2"/>
    <property type="match status" value="1"/>
</dbReference>
<feature type="compositionally biased region" description="Basic residues" evidence="14">
    <location>
        <begin position="522"/>
        <end position="532"/>
    </location>
</feature>
<evidence type="ECO:0000256" key="5">
    <source>
        <dbReference type="ARBA" id="ARBA00022793"/>
    </source>
</evidence>
<dbReference type="EC" id="4.1.1.65" evidence="3"/>
<feature type="region of interest" description="Disordered" evidence="14">
    <location>
        <begin position="133"/>
        <end position="155"/>
    </location>
</feature>
<dbReference type="GeneID" id="37025962"/>
<feature type="compositionally biased region" description="Low complexity" evidence="14">
    <location>
        <begin position="801"/>
        <end position="816"/>
    </location>
</feature>
<feature type="region of interest" description="Disordered" evidence="14">
    <location>
        <begin position="794"/>
        <end position="933"/>
    </location>
</feature>
<evidence type="ECO:0000256" key="9">
    <source>
        <dbReference type="ARBA" id="ARBA00023209"/>
    </source>
</evidence>
<feature type="non-terminal residue" evidence="18">
    <location>
        <position position="1"/>
    </location>
</feature>
<dbReference type="GO" id="GO:0005509">
    <property type="term" value="F:calcium ion binding"/>
    <property type="evidence" value="ECO:0007669"/>
    <property type="project" value="InterPro"/>
</dbReference>
<feature type="domain" description="EF-hand" evidence="17">
    <location>
        <begin position="719"/>
        <end position="754"/>
    </location>
</feature>
<dbReference type="SUPFAM" id="SSF47473">
    <property type="entry name" value="EF-hand"/>
    <property type="match status" value="1"/>
</dbReference>
<dbReference type="Pfam" id="PF02666">
    <property type="entry name" value="PS_Dcarbxylase"/>
    <property type="match status" value="1"/>
</dbReference>